<protein>
    <submittedName>
        <fullName evidence="1">Uncharacterized protein</fullName>
    </submittedName>
</protein>
<evidence type="ECO:0000313" key="1">
    <source>
        <dbReference type="EMBL" id="ORA64891.1"/>
    </source>
</evidence>
<organism evidence="1 2">
    <name type="scientific">Mycolicibacterium insubricum</name>
    <dbReference type="NCBI Taxonomy" id="444597"/>
    <lineage>
        <taxon>Bacteria</taxon>
        <taxon>Bacillati</taxon>
        <taxon>Actinomycetota</taxon>
        <taxon>Actinomycetes</taxon>
        <taxon>Mycobacteriales</taxon>
        <taxon>Mycobacteriaceae</taxon>
        <taxon>Mycolicibacterium</taxon>
    </lineage>
</organism>
<keyword evidence="2" id="KW-1185">Reference proteome</keyword>
<dbReference type="STRING" id="444597.BST26_19480"/>
<dbReference type="AlphaFoldDB" id="A0A1X0CXI1"/>
<sequence length="81" mass="8752">MTTTETFGRGDMIAATAAATAASKAEYPDRLAVHLGAWELDVQRRLAQLEHLRHWLLFGSPIVARPWLVPAGVAVESGAAR</sequence>
<gene>
    <name evidence="1" type="ORF">BST26_19480</name>
</gene>
<comment type="caution">
    <text evidence="1">The sequence shown here is derived from an EMBL/GenBank/DDBJ whole genome shotgun (WGS) entry which is preliminary data.</text>
</comment>
<evidence type="ECO:0000313" key="2">
    <source>
        <dbReference type="Proteomes" id="UP000192801"/>
    </source>
</evidence>
<proteinExistence type="predicted"/>
<name>A0A1X0CXI1_9MYCO</name>
<reference evidence="1 2" key="1">
    <citation type="submission" date="2016-12" db="EMBL/GenBank/DDBJ databases">
        <title>The new phylogeny of genus Mycobacterium.</title>
        <authorList>
            <person name="Tortoli E."/>
            <person name="Trovato A."/>
            <person name="Cirillo D.M."/>
        </authorList>
    </citation>
    <scope>NUCLEOTIDE SEQUENCE [LARGE SCALE GENOMIC DNA]</scope>
    <source>
        <strain evidence="1 2">DSM 45130</strain>
    </source>
</reference>
<dbReference type="Proteomes" id="UP000192801">
    <property type="component" value="Unassembled WGS sequence"/>
</dbReference>
<dbReference type="RefSeq" id="WP_083033347.1">
    <property type="nucleotide sequence ID" value="NZ_AP022618.1"/>
</dbReference>
<dbReference type="EMBL" id="MVHS01000070">
    <property type="protein sequence ID" value="ORA64891.1"/>
    <property type="molecule type" value="Genomic_DNA"/>
</dbReference>
<accession>A0A1X0CXI1</accession>